<organism evidence="2 3">
    <name type="scientific">Hyphomonas adhaerens</name>
    <dbReference type="NCBI Taxonomy" id="81029"/>
    <lineage>
        <taxon>Bacteria</taxon>
        <taxon>Pseudomonadati</taxon>
        <taxon>Pseudomonadota</taxon>
        <taxon>Alphaproteobacteria</taxon>
        <taxon>Hyphomonadales</taxon>
        <taxon>Hyphomonadaceae</taxon>
        <taxon>Hyphomonas</taxon>
    </lineage>
</organism>
<feature type="transmembrane region" description="Helical" evidence="1">
    <location>
        <begin position="21"/>
        <end position="54"/>
    </location>
</feature>
<keyword evidence="1" id="KW-0812">Transmembrane</keyword>
<evidence type="ECO:0000313" key="2">
    <source>
        <dbReference type="EMBL" id="HAE27262.1"/>
    </source>
</evidence>
<dbReference type="PANTHER" id="PTHR32063:SF19">
    <property type="entry name" value="CATION EFFLUX SYSTEM PROTEIN CUSA"/>
    <property type="match status" value="1"/>
</dbReference>
<dbReference type="GO" id="GO:0042910">
    <property type="term" value="F:xenobiotic transmembrane transporter activity"/>
    <property type="evidence" value="ECO:0007669"/>
    <property type="project" value="TreeGrafter"/>
</dbReference>
<dbReference type="EMBL" id="DMAN01000197">
    <property type="protein sequence ID" value="HAE27262.1"/>
    <property type="molecule type" value="Genomic_DNA"/>
</dbReference>
<gene>
    <name evidence="2" type="ORF">DCG58_08895</name>
</gene>
<comment type="caution">
    <text evidence="2">The sequence shown here is derived from an EMBL/GenBank/DDBJ whole genome shotgun (WGS) entry which is preliminary data.</text>
</comment>
<dbReference type="InterPro" id="IPR001036">
    <property type="entry name" value="Acrflvin-R"/>
</dbReference>
<dbReference type="AlphaFoldDB" id="A0A3B9GXU4"/>
<feature type="non-terminal residue" evidence="2">
    <location>
        <position position="1"/>
    </location>
</feature>
<evidence type="ECO:0000256" key="1">
    <source>
        <dbReference type="SAM" id="Phobius"/>
    </source>
</evidence>
<evidence type="ECO:0008006" key="4">
    <source>
        <dbReference type="Google" id="ProtNLM"/>
    </source>
</evidence>
<keyword evidence="1" id="KW-1133">Transmembrane helix</keyword>
<proteinExistence type="predicted"/>
<feature type="non-terminal residue" evidence="2">
    <location>
        <position position="69"/>
    </location>
</feature>
<protein>
    <recommendedName>
        <fullName evidence="4">CusA/CzcA family heavy metal efflux RND transporter</fullName>
    </recommendedName>
</protein>
<evidence type="ECO:0000313" key="3">
    <source>
        <dbReference type="Proteomes" id="UP000259610"/>
    </source>
</evidence>
<dbReference type="PANTHER" id="PTHR32063">
    <property type="match status" value="1"/>
</dbReference>
<name>A0A3B9GXU4_9PROT</name>
<dbReference type="Pfam" id="PF00873">
    <property type="entry name" value="ACR_tran"/>
    <property type="match status" value="1"/>
</dbReference>
<dbReference type="PRINTS" id="PR00702">
    <property type="entry name" value="ACRIFLAVINRP"/>
</dbReference>
<dbReference type="Gene3D" id="1.20.1640.10">
    <property type="entry name" value="Multidrug efflux transporter AcrB transmembrane domain"/>
    <property type="match status" value="1"/>
</dbReference>
<sequence>DRSSLIERAVDTLKEKLVEEFVVVLLVCALFLFHIRSAIVILLSLPLGILAAFIVMDAQGINANIMSLG</sequence>
<dbReference type="Proteomes" id="UP000259610">
    <property type="component" value="Unassembled WGS sequence"/>
</dbReference>
<reference evidence="2 3" key="1">
    <citation type="journal article" date="2018" name="Nat. Biotechnol.">
        <title>A standardized bacterial taxonomy based on genome phylogeny substantially revises the tree of life.</title>
        <authorList>
            <person name="Parks D.H."/>
            <person name="Chuvochina M."/>
            <person name="Waite D.W."/>
            <person name="Rinke C."/>
            <person name="Skarshewski A."/>
            <person name="Chaumeil P.A."/>
            <person name="Hugenholtz P."/>
        </authorList>
    </citation>
    <scope>NUCLEOTIDE SEQUENCE [LARGE SCALE GENOMIC DNA]</scope>
    <source>
        <strain evidence="2">UBA8733</strain>
    </source>
</reference>
<dbReference type="GO" id="GO:0005886">
    <property type="term" value="C:plasma membrane"/>
    <property type="evidence" value="ECO:0007669"/>
    <property type="project" value="TreeGrafter"/>
</dbReference>
<keyword evidence="1" id="KW-0472">Membrane</keyword>
<accession>A0A3B9GXU4</accession>
<dbReference type="SUPFAM" id="SSF82866">
    <property type="entry name" value="Multidrug efflux transporter AcrB transmembrane domain"/>
    <property type="match status" value="1"/>
</dbReference>